<dbReference type="GO" id="GO:0003677">
    <property type="term" value="F:DNA binding"/>
    <property type="evidence" value="ECO:0007669"/>
    <property type="project" value="InterPro"/>
</dbReference>
<dbReference type="EMBL" id="FP565812">
    <property type="protein sequence ID" value="CBH22801.1"/>
    <property type="molecule type" value="Genomic_DNA"/>
</dbReference>
<accession>D5H4G1</accession>
<organism evidence="1 2">
    <name type="scientific">Salinibacter ruber (strain M8)</name>
    <dbReference type="NCBI Taxonomy" id="761659"/>
    <lineage>
        <taxon>Bacteria</taxon>
        <taxon>Pseudomonadati</taxon>
        <taxon>Rhodothermota</taxon>
        <taxon>Rhodothermia</taxon>
        <taxon>Rhodothermales</taxon>
        <taxon>Salinibacteraceae</taxon>
        <taxon>Salinibacter</taxon>
    </lineage>
</organism>
<dbReference type="RefSeq" id="WP_013060401.1">
    <property type="nucleotide sequence ID" value="NC_014030.1"/>
</dbReference>
<dbReference type="InterPro" id="IPR010982">
    <property type="entry name" value="Lambda_DNA-bd_dom_sf"/>
</dbReference>
<evidence type="ECO:0008006" key="3">
    <source>
        <dbReference type="Google" id="ProtNLM"/>
    </source>
</evidence>
<dbReference type="KEGG" id="srm:SRM_p61045"/>
<dbReference type="Proteomes" id="UP000000933">
    <property type="component" value="Plasmid pSR61"/>
</dbReference>
<gene>
    <name evidence="1" type="ORF">SRM_p61045</name>
</gene>
<dbReference type="Gene3D" id="1.10.260.40">
    <property type="entry name" value="lambda repressor-like DNA-binding domains"/>
    <property type="match status" value="1"/>
</dbReference>
<evidence type="ECO:0000313" key="2">
    <source>
        <dbReference type="Proteomes" id="UP000000933"/>
    </source>
</evidence>
<keyword evidence="1" id="KW-0614">Plasmid</keyword>
<reference evidence="2" key="2">
    <citation type="submission" date="2010-04" db="EMBL/GenBank/DDBJ databases">
        <title>Genome sequence of Salinibacter ruber M8.</title>
        <authorList>
            <consortium name="Genoscope"/>
        </authorList>
    </citation>
    <scope>NUCLEOTIDE SEQUENCE [LARGE SCALE GENOMIC DNA]</scope>
    <source>
        <strain evidence="2">M8</strain>
        <plasmid evidence="2">pSR61</plasmid>
    </source>
</reference>
<dbReference type="HOGENOM" id="CLU_2604019_0_0_10"/>
<proteinExistence type="predicted"/>
<evidence type="ECO:0000313" key="1">
    <source>
        <dbReference type="EMBL" id="CBH22801.1"/>
    </source>
</evidence>
<sequence length="79" mass="9058">MKRTEYDAEGLRDEAAKAVAESPYTQTDVADQLDVSRTSVNRAVNTTNPKFEKLRQRIVEHLRGGRVEKRVTFVHVQDE</sequence>
<reference evidence="1 2" key="1">
    <citation type="journal article" date="2010" name="ISME J.">
        <title>Fine-scale evolution: genomic, phenotypic and ecological differentiation in two coexisting Salinibacter ruber strains.</title>
        <authorList>
            <person name="Pena A."/>
            <person name="Teeling H."/>
            <person name="Huerta-Cepas J."/>
            <person name="Santos F."/>
            <person name="Yarza P."/>
            <person name="Brito-Echeverria J."/>
            <person name="Lucio M."/>
            <person name="Schmitt-Kopplin P."/>
            <person name="Meseguer I."/>
            <person name="Schenowitz C."/>
            <person name="Dossat C."/>
            <person name="Barbe V."/>
            <person name="Dopazo J."/>
            <person name="Rossello-Mora R."/>
            <person name="Schuler M."/>
            <person name="Glockner F.O."/>
            <person name="Amann R."/>
            <person name="Gabaldon T."/>
            <person name="Anton J."/>
        </authorList>
    </citation>
    <scope>NUCLEOTIDE SEQUENCE [LARGE SCALE GENOMIC DNA]</scope>
    <source>
        <strain evidence="1 2">M8</strain>
        <plasmid evidence="2">pSR61</plasmid>
    </source>
</reference>
<geneLocation type="plasmid" evidence="1 2">
    <name>pSR61</name>
</geneLocation>
<name>D5H4G1_SALRM</name>
<protein>
    <recommendedName>
        <fullName evidence="3">HTH cro/C1-type domain-containing protein</fullName>
    </recommendedName>
</protein>
<dbReference type="AlphaFoldDB" id="D5H4G1"/>
<dbReference type="SUPFAM" id="SSF47413">
    <property type="entry name" value="lambda repressor-like DNA-binding domains"/>
    <property type="match status" value="1"/>
</dbReference>